<evidence type="ECO:0000313" key="1">
    <source>
        <dbReference type="EMBL" id="EMH30750.1"/>
    </source>
</evidence>
<proteinExistence type="predicted"/>
<name>M3QG92_HELPX</name>
<dbReference type="EMBL" id="APDY01000010">
    <property type="protein sequence ID" value="EMH30750.1"/>
    <property type="molecule type" value="Genomic_DNA"/>
</dbReference>
<gene>
    <name evidence="1" type="ORF">HMPREF1421_00135</name>
</gene>
<protein>
    <submittedName>
        <fullName evidence="1">Uncharacterized protein</fullName>
    </submittedName>
</protein>
<accession>M3QG92</accession>
<sequence>MFPLPKSPTAKLNAVIESFNSFKRVVGKIGILKRSILYYLNSSLPLRLYKKY</sequence>
<evidence type="ECO:0000313" key="2">
    <source>
        <dbReference type="Proteomes" id="UP000011872"/>
    </source>
</evidence>
<dbReference type="HOGENOM" id="CLU_3080594_0_0_7"/>
<organism evidence="1 2">
    <name type="scientific">Helicobacter pylori GAM265BSii</name>
    <dbReference type="NCBI Taxonomy" id="1159049"/>
    <lineage>
        <taxon>Bacteria</taxon>
        <taxon>Pseudomonadati</taxon>
        <taxon>Campylobacterota</taxon>
        <taxon>Epsilonproteobacteria</taxon>
        <taxon>Campylobacterales</taxon>
        <taxon>Helicobacteraceae</taxon>
        <taxon>Helicobacter</taxon>
    </lineage>
</organism>
<dbReference type="Proteomes" id="UP000011872">
    <property type="component" value="Unassembled WGS sequence"/>
</dbReference>
<dbReference type="AlphaFoldDB" id="M3QG92"/>
<comment type="caution">
    <text evidence="1">The sequence shown here is derived from an EMBL/GenBank/DDBJ whole genome shotgun (WGS) entry which is preliminary data.</text>
</comment>
<reference evidence="1 2" key="1">
    <citation type="submission" date="2012-12" db="EMBL/GenBank/DDBJ databases">
        <authorList>
            <person name="Weinstock G."/>
            <person name="Sodergren E."/>
            <person name="Lobos E.A."/>
            <person name="Fulton L."/>
            <person name="Fulton R."/>
            <person name="Courtney L."/>
            <person name="Fronick C."/>
            <person name="O'Laughlin M."/>
            <person name="Godfrey J."/>
            <person name="Wilson R.M."/>
            <person name="Miner T."/>
            <person name="Farmer C."/>
            <person name="Delehaunty K."/>
            <person name="Cordes M."/>
            <person name="Minx P."/>
            <person name="Tomlinson C."/>
            <person name="Chen J."/>
            <person name="Wollam A."/>
            <person name="Pepin K.H."/>
            <person name="Bhonagiri V."/>
            <person name="Zhang X."/>
            <person name="Suruliraj S."/>
            <person name="Antonio M."/>
            <person name="Secka O."/>
            <person name="Thomas J."/>
            <person name="Warren W."/>
            <person name="Mitreva M."/>
            <person name="Mardis E.R."/>
            <person name="Wilson R.K."/>
        </authorList>
    </citation>
    <scope>NUCLEOTIDE SEQUENCE [LARGE SCALE GENOMIC DNA]</scope>
    <source>
        <strain evidence="1 2">GAM265BSii</strain>
    </source>
</reference>